<protein>
    <submittedName>
        <fullName evidence="2">Uncharacterized protein</fullName>
    </submittedName>
</protein>
<keyword evidence="1" id="KW-1133">Transmembrane helix</keyword>
<reference evidence="2 3" key="1">
    <citation type="submission" date="2021-05" db="EMBL/GenBank/DDBJ databases">
        <title>Genome Assembly of Synthetic Allotetraploid Brassica napus Reveals Homoeologous Exchanges between Subgenomes.</title>
        <authorList>
            <person name="Davis J.T."/>
        </authorList>
    </citation>
    <scope>NUCLEOTIDE SEQUENCE [LARGE SCALE GENOMIC DNA]</scope>
    <source>
        <strain evidence="3">cv. Da-Ae</strain>
        <tissue evidence="2">Seedling</tissue>
    </source>
</reference>
<gene>
    <name evidence="2" type="ORF">HID58_063259</name>
</gene>
<keyword evidence="3" id="KW-1185">Reference proteome</keyword>
<feature type="transmembrane region" description="Helical" evidence="1">
    <location>
        <begin position="54"/>
        <end position="71"/>
    </location>
</feature>
<evidence type="ECO:0000313" key="2">
    <source>
        <dbReference type="EMBL" id="KAH0887163.1"/>
    </source>
</evidence>
<dbReference type="Proteomes" id="UP000824890">
    <property type="component" value="Unassembled WGS sequence"/>
</dbReference>
<keyword evidence="1" id="KW-0472">Membrane</keyword>
<comment type="caution">
    <text evidence="2">The sequence shown here is derived from an EMBL/GenBank/DDBJ whole genome shotgun (WGS) entry which is preliminary data.</text>
</comment>
<name>A0ABQ8A3U6_BRANA</name>
<accession>A0ABQ8A3U6</accession>
<evidence type="ECO:0000256" key="1">
    <source>
        <dbReference type="SAM" id="Phobius"/>
    </source>
</evidence>
<keyword evidence="1" id="KW-0812">Transmembrane</keyword>
<organism evidence="2 3">
    <name type="scientific">Brassica napus</name>
    <name type="common">Rape</name>
    <dbReference type="NCBI Taxonomy" id="3708"/>
    <lineage>
        <taxon>Eukaryota</taxon>
        <taxon>Viridiplantae</taxon>
        <taxon>Streptophyta</taxon>
        <taxon>Embryophyta</taxon>
        <taxon>Tracheophyta</taxon>
        <taxon>Spermatophyta</taxon>
        <taxon>Magnoliopsida</taxon>
        <taxon>eudicotyledons</taxon>
        <taxon>Gunneridae</taxon>
        <taxon>Pentapetalae</taxon>
        <taxon>rosids</taxon>
        <taxon>malvids</taxon>
        <taxon>Brassicales</taxon>
        <taxon>Brassicaceae</taxon>
        <taxon>Brassiceae</taxon>
        <taxon>Brassica</taxon>
    </lineage>
</organism>
<sequence length="89" mass="9979">MQAVQLAGCALSSNGSGGTVHYKVHFVKNGGAWILFIFLDTYTRMFWTMGNSYNLHNCIVYFILIVIKIYLEECHGSDHFASLGEGNKK</sequence>
<evidence type="ECO:0000313" key="3">
    <source>
        <dbReference type="Proteomes" id="UP000824890"/>
    </source>
</evidence>
<dbReference type="EMBL" id="JAGKQM010000014">
    <property type="protein sequence ID" value="KAH0887163.1"/>
    <property type="molecule type" value="Genomic_DNA"/>
</dbReference>
<proteinExistence type="predicted"/>